<accession>A0A813JI41</accession>
<evidence type="ECO:0000313" key="2">
    <source>
        <dbReference type="EMBL" id="CAE8677880.1"/>
    </source>
</evidence>
<feature type="domain" description="Reverse transcriptase" evidence="1">
    <location>
        <begin position="14"/>
        <end position="293"/>
    </location>
</feature>
<dbReference type="PANTHER" id="PTHR31635">
    <property type="entry name" value="REVERSE TRANSCRIPTASE DOMAIN-CONTAINING PROTEIN-RELATED"/>
    <property type="match status" value="1"/>
</dbReference>
<protein>
    <recommendedName>
        <fullName evidence="1">Reverse transcriptase domain-containing protein</fullName>
    </recommendedName>
</protein>
<evidence type="ECO:0000259" key="1">
    <source>
        <dbReference type="PROSITE" id="PS50878"/>
    </source>
</evidence>
<dbReference type="PANTHER" id="PTHR31635:SF196">
    <property type="entry name" value="REVERSE TRANSCRIPTASE DOMAIN-CONTAINING PROTEIN-RELATED"/>
    <property type="match status" value="1"/>
</dbReference>
<organism evidence="2 3">
    <name type="scientific">Polarella glacialis</name>
    <name type="common">Dinoflagellate</name>
    <dbReference type="NCBI Taxonomy" id="89957"/>
    <lineage>
        <taxon>Eukaryota</taxon>
        <taxon>Sar</taxon>
        <taxon>Alveolata</taxon>
        <taxon>Dinophyceae</taxon>
        <taxon>Suessiales</taxon>
        <taxon>Suessiaceae</taxon>
        <taxon>Polarella</taxon>
    </lineage>
</organism>
<name>A0A813JI41_POLGL</name>
<comment type="caution">
    <text evidence="2">The sequence shown here is derived from an EMBL/GenBank/DDBJ whole genome shotgun (WGS) entry which is preliminary data.</text>
</comment>
<gene>
    <name evidence="2" type="ORF">PGLA2088_LOCUS20504</name>
</gene>
<dbReference type="InterPro" id="IPR043502">
    <property type="entry name" value="DNA/RNA_pol_sf"/>
</dbReference>
<evidence type="ECO:0000313" key="3">
    <source>
        <dbReference type="Proteomes" id="UP000626109"/>
    </source>
</evidence>
<sequence length="672" mass="75540">MSCCMFFCNIINSMVAGTAVPPDDFNLAFLICLPKESPTEQAEGIPAHDASATRPLSIVDASNRIIASAFRIALERATANWISDHQTGFLKGRQMLRNIIDIDHAAQKVSIVSKRGAIILFDFKAAFPSMDHSYMWECMSAIGLPQQYINALKLFYCNNLHKMRVDGQMFNSVTVRSGVRQGCPLSPLLFALCADVLLEEVDKLLSGHEVVKAFADDTACVVADYAVTLPALSRLFAEFEAISALSLNIKKTVFIPLWRQSCNKNVQALIREICPAWRDMHVSSSGKYLGFIIGPGAKLSSWDKPLNKYALRAELWSSFKLGLTLNAVAHRVFIASVLGYVMQLEADPADLQTKFEFALRRLAPGPGNWITPADLTHLCSCFHFPLSFRHPQWTSLASKLRVLEFIVPDCDALFADLEAVQGEHFRRPFGMWHFSSYVSVLRNVERDLADKGITRETVRTTMKAGVGKRGKVSHPQSFQSIAENLTTQAFEPRYCVQYRVRDKMKRWNLIGSPGKLDRQVLKDFKMLSCWCPPRVLATYLRTCWNGWVTDRRFRTCITGSRHSGNNCRLGCPHGEDSIEHYSLCPVFWAFACAPRPTGLGISPALRSREAFFLLHAELSAEDTVRIALGVYALHRAVMHYRFVEQVLDGRSMLFLLARRGADHSKAKQLLCW</sequence>
<dbReference type="Pfam" id="PF00078">
    <property type="entry name" value="RVT_1"/>
    <property type="match status" value="1"/>
</dbReference>
<dbReference type="SUPFAM" id="SSF56672">
    <property type="entry name" value="DNA/RNA polymerases"/>
    <property type="match status" value="1"/>
</dbReference>
<proteinExistence type="predicted"/>
<dbReference type="PROSITE" id="PS50878">
    <property type="entry name" value="RT_POL"/>
    <property type="match status" value="1"/>
</dbReference>
<dbReference type="AlphaFoldDB" id="A0A813JI41"/>
<dbReference type="EMBL" id="CAJNNW010025635">
    <property type="protein sequence ID" value="CAE8677880.1"/>
    <property type="molecule type" value="Genomic_DNA"/>
</dbReference>
<dbReference type="Proteomes" id="UP000626109">
    <property type="component" value="Unassembled WGS sequence"/>
</dbReference>
<dbReference type="CDD" id="cd01650">
    <property type="entry name" value="RT_nLTR_like"/>
    <property type="match status" value="1"/>
</dbReference>
<dbReference type="InterPro" id="IPR000477">
    <property type="entry name" value="RT_dom"/>
</dbReference>
<reference evidence="2" key="1">
    <citation type="submission" date="2021-02" db="EMBL/GenBank/DDBJ databases">
        <authorList>
            <person name="Dougan E. K."/>
            <person name="Rhodes N."/>
            <person name="Thang M."/>
            <person name="Chan C."/>
        </authorList>
    </citation>
    <scope>NUCLEOTIDE SEQUENCE</scope>
</reference>